<dbReference type="EMBL" id="VOOR01000017">
    <property type="protein sequence ID" value="TXB63314.1"/>
    <property type="molecule type" value="Genomic_DNA"/>
</dbReference>
<proteinExistence type="predicted"/>
<protein>
    <submittedName>
        <fullName evidence="2">FAD-binding oxidoreductase</fullName>
    </submittedName>
</protein>
<dbReference type="Gene3D" id="3.30.9.10">
    <property type="entry name" value="D-Amino Acid Oxidase, subunit A, domain 2"/>
    <property type="match status" value="1"/>
</dbReference>
<accession>A0A5C6RMX0</accession>
<evidence type="ECO:0000259" key="1">
    <source>
        <dbReference type="Pfam" id="PF01266"/>
    </source>
</evidence>
<dbReference type="PANTHER" id="PTHR13847">
    <property type="entry name" value="SARCOSINE DEHYDROGENASE-RELATED"/>
    <property type="match status" value="1"/>
</dbReference>
<sequence length="384" mass="41494">MPQYALSYWELETFFKGIDLAIIGGGIVGLSAALRAREISPAARIVVLERGPLPIGASTRNAGFACFGSASELLDDLGSRPEEEVWNLVADRWEGLRRLRQRIGDRALQYEQVGGFELFRSADHRLYEACMDNLSRFNQELHRITGNKEVFLRTGQEVGGTFGFAGVKQLIFNQAEGLLNPGKLMGQLIALAQQAGVLFFPGIEVTELTDTGSGVALQTRSGFYIQAGKVLLAANAFAGQLVPEADLKPARNQVLVTAPVPGLSWKGGFHYDRGYTYFRHINGRVLLGGGRNLDPEGETTTAFGTTPLIQGYLLNLLREVILPGQEVAVDHWWSGILGVGSHKSPIIRPVSDHVALAVRLGGMGVAIGTLVGETGAALIMGRQQ</sequence>
<reference evidence="2 3" key="1">
    <citation type="submission" date="2019-08" db="EMBL/GenBank/DDBJ databases">
        <title>Genome of Phaeodactylibacter luteus.</title>
        <authorList>
            <person name="Bowman J.P."/>
        </authorList>
    </citation>
    <scope>NUCLEOTIDE SEQUENCE [LARGE SCALE GENOMIC DNA]</scope>
    <source>
        <strain evidence="2 3">KCTC 42180</strain>
    </source>
</reference>
<dbReference type="InterPro" id="IPR006076">
    <property type="entry name" value="FAD-dep_OxRdtase"/>
</dbReference>
<dbReference type="Pfam" id="PF01266">
    <property type="entry name" value="DAO"/>
    <property type="match status" value="1"/>
</dbReference>
<dbReference type="OrthoDB" id="1491488at2"/>
<keyword evidence="3" id="KW-1185">Reference proteome</keyword>
<dbReference type="PANTHER" id="PTHR13847:SF281">
    <property type="entry name" value="FAD DEPENDENT OXIDOREDUCTASE DOMAIN-CONTAINING PROTEIN"/>
    <property type="match status" value="1"/>
</dbReference>
<evidence type="ECO:0000313" key="2">
    <source>
        <dbReference type="EMBL" id="TXB63314.1"/>
    </source>
</evidence>
<name>A0A5C6RMX0_9BACT</name>
<dbReference type="RefSeq" id="WP_147167386.1">
    <property type="nucleotide sequence ID" value="NZ_VOOR01000017.1"/>
</dbReference>
<feature type="domain" description="FAD dependent oxidoreductase" evidence="1">
    <location>
        <begin position="19"/>
        <end position="377"/>
    </location>
</feature>
<dbReference type="GO" id="GO:0005737">
    <property type="term" value="C:cytoplasm"/>
    <property type="evidence" value="ECO:0007669"/>
    <property type="project" value="TreeGrafter"/>
</dbReference>
<gene>
    <name evidence="2" type="ORF">FRY97_10065</name>
</gene>
<dbReference type="Gene3D" id="3.50.50.60">
    <property type="entry name" value="FAD/NAD(P)-binding domain"/>
    <property type="match status" value="1"/>
</dbReference>
<comment type="caution">
    <text evidence="2">The sequence shown here is derived from an EMBL/GenBank/DDBJ whole genome shotgun (WGS) entry which is preliminary data.</text>
</comment>
<dbReference type="SUPFAM" id="SSF51905">
    <property type="entry name" value="FAD/NAD(P)-binding domain"/>
    <property type="match status" value="1"/>
</dbReference>
<evidence type="ECO:0000313" key="3">
    <source>
        <dbReference type="Proteomes" id="UP000321580"/>
    </source>
</evidence>
<dbReference type="AlphaFoldDB" id="A0A5C6RMX0"/>
<dbReference type="InterPro" id="IPR036188">
    <property type="entry name" value="FAD/NAD-bd_sf"/>
</dbReference>
<dbReference type="Proteomes" id="UP000321580">
    <property type="component" value="Unassembled WGS sequence"/>
</dbReference>
<organism evidence="2 3">
    <name type="scientific">Phaeodactylibacter luteus</name>
    <dbReference type="NCBI Taxonomy" id="1564516"/>
    <lineage>
        <taxon>Bacteria</taxon>
        <taxon>Pseudomonadati</taxon>
        <taxon>Bacteroidota</taxon>
        <taxon>Saprospiria</taxon>
        <taxon>Saprospirales</taxon>
        <taxon>Haliscomenobacteraceae</taxon>
        <taxon>Phaeodactylibacter</taxon>
    </lineage>
</organism>